<dbReference type="GO" id="GO:0005737">
    <property type="term" value="C:cytoplasm"/>
    <property type="evidence" value="ECO:0007669"/>
    <property type="project" value="UniProtKB-SubCell"/>
</dbReference>
<accession>A0AAN9A9J1</accession>
<keyword evidence="2" id="KW-0963">Cytoplasm</keyword>
<dbReference type="InterPro" id="IPR041370">
    <property type="entry name" value="Mlase_EEF1AKMT1/ZCCHC4"/>
</dbReference>
<evidence type="ECO:0000256" key="2">
    <source>
        <dbReference type="ARBA" id="ARBA00022490"/>
    </source>
</evidence>
<dbReference type="PANTHER" id="PTHR13200">
    <property type="entry name" value="EEF1A LYSINE METHYLTRANSFERASE 1"/>
    <property type="match status" value="1"/>
</dbReference>
<protein>
    <submittedName>
        <fullName evidence="5">EEF1A lysine methyltransferase 1</fullName>
    </submittedName>
</protein>
<keyword evidence="3 5" id="KW-0489">Methyltransferase</keyword>
<keyword evidence="4" id="KW-0808">Transferase</keyword>
<dbReference type="GO" id="GO:0032259">
    <property type="term" value="P:methylation"/>
    <property type="evidence" value="ECO:0007669"/>
    <property type="project" value="UniProtKB-KW"/>
</dbReference>
<dbReference type="AlphaFoldDB" id="A0AAN9A9J1"/>
<evidence type="ECO:0000313" key="5">
    <source>
        <dbReference type="EMBL" id="KAK7077065.1"/>
    </source>
</evidence>
<dbReference type="InterPro" id="IPR019369">
    <property type="entry name" value="Efm5/EEF1AKMT1"/>
</dbReference>
<dbReference type="EMBL" id="JAXCGZ010009478">
    <property type="protein sequence ID" value="KAK7077065.1"/>
    <property type="molecule type" value="Genomic_DNA"/>
</dbReference>
<keyword evidence="6" id="KW-1185">Reference proteome</keyword>
<organism evidence="5 6">
    <name type="scientific">Halocaridina rubra</name>
    <name type="common">Hawaiian red shrimp</name>
    <dbReference type="NCBI Taxonomy" id="373956"/>
    <lineage>
        <taxon>Eukaryota</taxon>
        <taxon>Metazoa</taxon>
        <taxon>Ecdysozoa</taxon>
        <taxon>Arthropoda</taxon>
        <taxon>Crustacea</taxon>
        <taxon>Multicrustacea</taxon>
        <taxon>Malacostraca</taxon>
        <taxon>Eumalacostraca</taxon>
        <taxon>Eucarida</taxon>
        <taxon>Decapoda</taxon>
        <taxon>Pleocyemata</taxon>
        <taxon>Caridea</taxon>
        <taxon>Atyoidea</taxon>
        <taxon>Atyidae</taxon>
        <taxon>Halocaridina</taxon>
    </lineage>
</organism>
<sequence>KGINKKEEEEMEVYDDMGNKMDSMSIPIKMNEFWTTIYRKHENNINTVWNDDIKETYSKELNKKERNPKIEYKKMEKVQSIPIDLEHHDILKVETKREGDGFLRLLYKQEEKCQNFPAQLMEHRDMLDGEIEWQRGGPMKWENWNSDEAVVLNPSVSVQKKKNQVVCGCQIMNGSVAESNKIMMNEEDSDDDTPALSTETMGALMEFYREQEERSERLRQIEEGQVPENFDEDWNLSQFWYDEDTAKSLARECLRAVGSGGSIACISSPTLYRTLKSMEHDCRICIFEYDTRFAVYKNDFVFYDYKNPLGVPEDSREKFDMVVADPPYLAEDCMTKTAITVKTIMIPEAKIVICTGTVMEDLAGRLLGVKKCKFDIKHRNRLSNPFSCFANYNLDDYCKS</sequence>
<evidence type="ECO:0000256" key="4">
    <source>
        <dbReference type="ARBA" id="ARBA00022679"/>
    </source>
</evidence>
<proteinExistence type="inferred from homology"/>
<evidence type="ECO:0000256" key="1">
    <source>
        <dbReference type="ARBA" id="ARBA00004496"/>
    </source>
</evidence>
<gene>
    <name evidence="5" type="primary">N6AMT2</name>
    <name evidence="5" type="ORF">SK128_027353</name>
</gene>
<name>A0AAN9A9J1_HALRR</name>
<comment type="subcellular location">
    <subcellularLocation>
        <location evidence="1">Cytoplasm</location>
    </subcellularLocation>
</comment>
<dbReference type="InterPro" id="IPR002052">
    <property type="entry name" value="DNA_methylase_N6_adenine_CS"/>
</dbReference>
<dbReference type="HAMAP" id="MF_03187">
    <property type="entry name" value="Methyltr_EFM5"/>
    <property type="match status" value="1"/>
</dbReference>
<reference evidence="5 6" key="1">
    <citation type="submission" date="2023-11" db="EMBL/GenBank/DDBJ databases">
        <title>Halocaridina rubra genome assembly.</title>
        <authorList>
            <person name="Smith C."/>
        </authorList>
    </citation>
    <scope>NUCLEOTIDE SEQUENCE [LARGE SCALE GENOMIC DNA]</scope>
    <source>
        <strain evidence="5">EP-1</strain>
        <tissue evidence="5">Whole</tissue>
    </source>
</reference>
<dbReference type="PROSITE" id="PS00092">
    <property type="entry name" value="N6_MTASE"/>
    <property type="match status" value="1"/>
</dbReference>
<dbReference type="Proteomes" id="UP001381693">
    <property type="component" value="Unassembled WGS sequence"/>
</dbReference>
<evidence type="ECO:0000256" key="3">
    <source>
        <dbReference type="ARBA" id="ARBA00022603"/>
    </source>
</evidence>
<evidence type="ECO:0000313" key="6">
    <source>
        <dbReference type="Proteomes" id="UP001381693"/>
    </source>
</evidence>
<feature type="non-terminal residue" evidence="5">
    <location>
        <position position="1"/>
    </location>
</feature>
<comment type="caution">
    <text evidence="5">The sequence shown here is derived from an EMBL/GenBank/DDBJ whole genome shotgun (WGS) entry which is preliminary data.</text>
</comment>
<dbReference type="GO" id="GO:0016279">
    <property type="term" value="F:protein-lysine N-methyltransferase activity"/>
    <property type="evidence" value="ECO:0007669"/>
    <property type="project" value="InterPro"/>
</dbReference>
<dbReference type="GO" id="GO:0003676">
    <property type="term" value="F:nucleic acid binding"/>
    <property type="evidence" value="ECO:0007669"/>
    <property type="project" value="InterPro"/>
</dbReference>
<dbReference type="Pfam" id="PF10237">
    <property type="entry name" value="N6-adenineMlase"/>
    <property type="match status" value="1"/>
</dbReference>
<dbReference type="PANTHER" id="PTHR13200:SF0">
    <property type="entry name" value="EEF1A LYSINE METHYLTRANSFERASE 1"/>
    <property type="match status" value="1"/>
</dbReference>